<accession>A0A7V4G6L1</accession>
<gene>
    <name evidence="1" type="ORF">ENT08_00260</name>
</gene>
<comment type="caution">
    <text evidence="1">The sequence shown here is derived from an EMBL/GenBank/DDBJ whole genome shotgun (WGS) entry which is preliminary data.</text>
</comment>
<proteinExistence type="predicted"/>
<protein>
    <submittedName>
        <fullName evidence="1">Uncharacterized protein</fullName>
    </submittedName>
</protein>
<dbReference type="EMBL" id="DSXI01000014">
    <property type="protein sequence ID" value="HGS04176.1"/>
    <property type="molecule type" value="Genomic_DNA"/>
</dbReference>
<sequence length="152" mass="18552">MELIKIKRRKWAWTDHRIQQGNRVIEVVMELKDYWPLTLRQIYYRLVVAAYLENTRSKYSDLSNLIKHMRLDEWLPWEVLEDRVRRVSAKRGWDDHIEFMEAHVEGFLEGYERCYVQDQKCYVEIWTEKDALSQVFEKVAYPYCIRAVTCRG</sequence>
<dbReference type="AlphaFoldDB" id="A0A7V4G6L1"/>
<evidence type="ECO:0000313" key="1">
    <source>
        <dbReference type="EMBL" id="HGS04176.1"/>
    </source>
</evidence>
<organism evidence="1">
    <name type="scientific">Desulfobacca acetoxidans</name>
    <dbReference type="NCBI Taxonomy" id="60893"/>
    <lineage>
        <taxon>Bacteria</taxon>
        <taxon>Pseudomonadati</taxon>
        <taxon>Thermodesulfobacteriota</taxon>
        <taxon>Desulfobaccia</taxon>
        <taxon>Desulfobaccales</taxon>
        <taxon>Desulfobaccaceae</taxon>
        <taxon>Desulfobacca</taxon>
    </lineage>
</organism>
<reference evidence="1" key="1">
    <citation type="journal article" date="2020" name="mSystems">
        <title>Genome- and Community-Level Interaction Insights into Carbon Utilization and Element Cycling Functions of Hydrothermarchaeota in Hydrothermal Sediment.</title>
        <authorList>
            <person name="Zhou Z."/>
            <person name="Liu Y."/>
            <person name="Xu W."/>
            <person name="Pan J."/>
            <person name="Luo Z.H."/>
            <person name="Li M."/>
        </authorList>
    </citation>
    <scope>NUCLEOTIDE SEQUENCE [LARGE SCALE GENOMIC DNA]</scope>
    <source>
        <strain evidence="1">SpSt-548</strain>
    </source>
</reference>
<name>A0A7V4G6L1_9BACT</name>